<evidence type="ECO:0000256" key="1">
    <source>
        <dbReference type="ARBA" id="ARBA00010838"/>
    </source>
</evidence>
<keyword evidence="7" id="KW-0732">Signal</keyword>
<feature type="signal peptide" evidence="7">
    <location>
        <begin position="1"/>
        <end position="23"/>
    </location>
</feature>
<dbReference type="AlphaFoldDB" id="A0AAW2D8T1"/>
<gene>
    <name evidence="8" type="ORF">SO802_008191</name>
</gene>
<evidence type="ECO:0000256" key="4">
    <source>
        <dbReference type="PROSITE-ProRule" id="PRU10055"/>
    </source>
</evidence>
<keyword evidence="3 5" id="KW-0326">Glycosidase</keyword>
<dbReference type="PROSITE" id="PS00653">
    <property type="entry name" value="GLYCOSYL_HYDROL_F1_2"/>
    <property type="match status" value="2"/>
</dbReference>
<dbReference type="PANTHER" id="PTHR10353">
    <property type="entry name" value="GLYCOSYL HYDROLASE"/>
    <property type="match status" value="1"/>
</dbReference>
<dbReference type="InterPro" id="IPR018120">
    <property type="entry name" value="Glyco_hydro_1_AS"/>
</dbReference>
<name>A0AAW2D8T1_9ROSI</name>
<evidence type="ECO:0000256" key="7">
    <source>
        <dbReference type="SAM" id="SignalP"/>
    </source>
</evidence>
<keyword evidence="9" id="KW-1185">Reference proteome</keyword>
<evidence type="ECO:0000256" key="2">
    <source>
        <dbReference type="ARBA" id="ARBA00022801"/>
    </source>
</evidence>
<evidence type="ECO:0000256" key="5">
    <source>
        <dbReference type="RuleBase" id="RU004468"/>
    </source>
</evidence>
<sequence>MAIQGPFLFCLLGLACLSAYTEAAKTSHSKRFNRTCFPNGFIFGAGSAAYQSEGAAHIDDRGPSIWDTFTREHPEKITDGSNGDVADDFYHRYKVAYHTICKHEGKISGGVNPQGVKFYNNLINELLLNGIKPLVTLFHYDTPQALEDEYGGLLSPKIVKDYLDYVDFCFKTFGDQVKLWVTMNEPNELCINGYTSGDLAPGRCSNYVGNCTAGNSATEPYIVAHNLLLAHGGAVKLYKDKYQPYQHGKIGITIVTSWFVPKYQTSANRKATFRALDFYFGWFVHPVIYGDYPKSMKSLVGNRLPRFTEAQSKLLKGSLDFLGVNYYTTNYVESAPSSNGVNVSYVSDRQATLTTDKNGTPIGTPTALNWLFIYPKGLRELLLYIKENYNNPVIYITENGMADSNNRSLPIKDALRDSQRIRYHYGHLSYLLKAINSAKTWLFFPLLLLTHERRESRAHQRYLRGPAPAKSSDEKCTRNGAQSDAGEDNPVLSATHFTLFSKVTVLKFQKLISENYKQNTNESVPKVTVLKFQKPISESYKQNTNESVPKKPKPEGLEVRDFSIANQVSHMGTRAPFLLCLLALAALCDSTQGATPTHYSVPFNRTIFPTGFIFGAGSAAYQSEGAAFTDGKGPNIWDAFTRKQPAKIADYSNADMAQDFYHRYKEDVHLVKKIGLDSFRFSISWSRLFPKGKVSGGVNPKAVTFYNNLINELLSNGITPFVTLLHFDPPQALDAEYGAFLSPKIVKHYVAYVNFCFKTFGDRVKHWVTMNEPNGWTMYGYSSGTFAPGRCSSYAGNCTAGNSATEPYIVAHHLLLAHAYAVKLYREKYKPHQKGEIGITIVTHWFIPKDQSSSSKKAASRALDFFFGWFAHPITFGDYPKSMKAAVKERLPRFTEAQSKLLKGSIDFLSINYYTSNYAENAPSANGVNVTYITDRATTLTTEKNGVSIGTATALSWLFIYPKGLRELLLYVKKNYNDPVVYITENGMADANNSSLPVKEAIKDSLRIRYHYGHLSYLSQAIKEGVKVKGYYVWSFQDDFEWDAGFTARFGLTYIAFKDNLKRHLKYSANWFKMFLLK</sequence>
<dbReference type="FunFam" id="3.20.20.80:FF:000020">
    <property type="entry name" value="Beta-glucosidase 12"/>
    <property type="match status" value="2"/>
</dbReference>
<dbReference type="InterPro" id="IPR033132">
    <property type="entry name" value="GH_1_N_CS"/>
</dbReference>
<feature type="chain" id="PRO_5043800130" evidence="7">
    <location>
        <begin position="24"/>
        <end position="1078"/>
    </location>
</feature>
<proteinExistence type="inferred from homology"/>
<organism evidence="8 9">
    <name type="scientific">Lithocarpus litseifolius</name>
    <dbReference type="NCBI Taxonomy" id="425828"/>
    <lineage>
        <taxon>Eukaryota</taxon>
        <taxon>Viridiplantae</taxon>
        <taxon>Streptophyta</taxon>
        <taxon>Embryophyta</taxon>
        <taxon>Tracheophyta</taxon>
        <taxon>Spermatophyta</taxon>
        <taxon>Magnoliopsida</taxon>
        <taxon>eudicotyledons</taxon>
        <taxon>Gunneridae</taxon>
        <taxon>Pentapetalae</taxon>
        <taxon>rosids</taxon>
        <taxon>fabids</taxon>
        <taxon>Fagales</taxon>
        <taxon>Fagaceae</taxon>
        <taxon>Lithocarpus</taxon>
    </lineage>
</organism>
<dbReference type="PROSITE" id="PS00572">
    <property type="entry name" value="GLYCOSYL_HYDROL_F1_1"/>
    <property type="match status" value="2"/>
</dbReference>
<dbReference type="PRINTS" id="PR00131">
    <property type="entry name" value="GLHYDRLASE1"/>
</dbReference>
<protein>
    <submittedName>
        <fullName evidence="8">Uncharacterized protein</fullName>
    </submittedName>
</protein>
<evidence type="ECO:0000313" key="9">
    <source>
        <dbReference type="Proteomes" id="UP001459277"/>
    </source>
</evidence>
<dbReference type="Gene3D" id="3.20.20.80">
    <property type="entry name" value="Glycosidases"/>
    <property type="match status" value="2"/>
</dbReference>
<feature type="active site" description="Nucleophile" evidence="4">
    <location>
        <position position="398"/>
    </location>
</feature>
<feature type="region of interest" description="Disordered" evidence="6">
    <location>
        <begin position="458"/>
        <end position="488"/>
    </location>
</feature>
<comment type="similarity">
    <text evidence="1">Belongs to the glycosyl hydrolase 1 family.</text>
</comment>
<dbReference type="EMBL" id="JAZDWU010000003">
    <property type="protein sequence ID" value="KAL0006689.1"/>
    <property type="molecule type" value="Genomic_DNA"/>
</dbReference>
<dbReference type="GO" id="GO:0008422">
    <property type="term" value="F:beta-glucosidase activity"/>
    <property type="evidence" value="ECO:0007669"/>
    <property type="project" value="TreeGrafter"/>
</dbReference>
<accession>A0AAW2D8T1</accession>
<dbReference type="Pfam" id="PF00232">
    <property type="entry name" value="Glyco_hydro_1"/>
    <property type="match status" value="2"/>
</dbReference>
<evidence type="ECO:0000313" key="8">
    <source>
        <dbReference type="EMBL" id="KAL0006689.1"/>
    </source>
</evidence>
<dbReference type="GO" id="GO:0005975">
    <property type="term" value="P:carbohydrate metabolic process"/>
    <property type="evidence" value="ECO:0007669"/>
    <property type="project" value="InterPro"/>
</dbReference>
<feature type="active site" description="Nucleophile" evidence="4">
    <location>
        <position position="985"/>
    </location>
</feature>
<keyword evidence="2 5" id="KW-0378">Hydrolase</keyword>
<dbReference type="InterPro" id="IPR017853">
    <property type="entry name" value="GH"/>
</dbReference>
<comment type="caution">
    <text evidence="8">The sequence shown here is derived from an EMBL/GenBank/DDBJ whole genome shotgun (WGS) entry which is preliminary data.</text>
</comment>
<dbReference type="Proteomes" id="UP001459277">
    <property type="component" value="Unassembled WGS sequence"/>
</dbReference>
<evidence type="ECO:0000256" key="6">
    <source>
        <dbReference type="SAM" id="MobiDB-lite"/>
    </source>
</evidence>
<reference evidence="8 9" key="1">
    <citation type="submission" date="2024-01" db="EMBL/GenBank/DDBJ databases">
        <title>A telomere-to-telomere, gap-free genome of sweet tea (Lithocarpus litseifolius).</title>
        <authorList>
            <person name="Zhou J."/>
        </authorList>
    </citation>
    <scope>NUCLEOTIDE SEQUENCE [LARGE SCALE GENOMIC DNA]</scope>
    <source>
        <strain evidence="8">Zhou-2022a</strain>
        <tissue evidence="8">Leaf</tissue>
    </source>
</reference>
<evidence type="ECO:0000256" key="3">
    <source>
        <dbReference type="ARBA" id="ARBA00023295"/>
    </source>
</evidence>
<dbReference type="PANTHER" id="PTHR10353:SF297">
    <property type="entry name" value="VICIANIN HYDROLASE-LIKE"/>
    <property type="match status" value="1"/>
</dbReference>
<dbReference type="InterPro" id="IPR001360">
    <property type="entry name" value="Glyco_hydro_1"/>
</dbReference>
<dbReference type="SUPFAM" id="SSF51445">
    <property type="entry name" value="(Trans)glycosidases"/>
    <property type="match status" value="2"/>
</dbReference>